<feature type="compositionally biased region" description="Basic and acidic residues" evidence="1">
    <location>
        <begin position="59"/>
        <end position="76"/>
    </location>
</feature>
<feature type="compositionally biased region" description="Acidic residues" evidence="1">
    <location>
        <begin position="104"/>
        <end position="114"/>
    </location>
</feature>
<reference evidence="2 3" key="1">
    <citation type="submission" date="2024-04" db="EMBL/GenBank/DDBJ databases">
        <authorList>
            <person name="Rising A."/>
            <person name="Reimegard J."/>
            <person name="Sonavane S."/>
            <person name="Akerstrom W."/>
            <person name="Nylinder S."/>
            <person name="Hedman E."/>
            <person name="Kallberg Y."/>
        </authorList>
    </citation>
    <scope>NUCLEOTIDE SEQUENCE [LARGE SCALE GENOMIC DNA]</scope>
</reference>
<gene>
    <name evidence="2" type="ORF">LARSCL_LOCUS16853</name>
</gene>
<organism evidence="2 3">
    <name type="scientific">Larinioides sclopetarius</name>
    <dbReference type="NCBI Taxonomy" id="280406"/>
    <lineage>
        <taxon>Eukaryota</taxon>
        <taxon>Metazoa</taxon>
        <taxon>Ecdysozoa</taxon>
        <taxon>Arthropoda</taxon>
        <taxon>Chelicerata</taxon>
        <taxon>Arachnida</taxon>
        <taxon>Araneae</taxon>
        <taxon>Araneomorphae</taxon>
        <taxon>Entelegynae</taxon>
        <taxon>Araneoidea</taxon>
        <taxon>Araneidae</taxon>
        <taxon>Larinioides</taxon>
    </lineage>
</organism>
<feature type="region of interest" description="Disordered" evidence="1">
    <location>
        <begin position="53"/>
        <end position="76"/>
    </location>
</feature>
<evidence type="ECO:0000313" key="3">
    <source>
        <dbReference type="Proteomes" id="UP001497382"/>
    </source>
</evidence>
<comment type="caution">
    <text evidence="2">The sequence shown here is derived from an EMBL/GenBank/DDBJ whole genome shotgun (WGS) entry which is preliminary data.</text>
</comment>
<dbReference type="AlphaFoldDB" id="A0AAV2B577"/>
<sequence length="114" mass="13204">MRYGRAFGCRKTELELSVFLHLLPWKNAMIFEGSEEEENDEDDNEDLTFAKLLSQDGSKTTKEPNDQKNFPDDVRPFDADLCSAKWQQMLRQGQLVTSLRQGSEEEESEQLVSR</sequence>
<accession>A0AAV2B577</accession>
<name>A0AAV2B577_9ARAC</name>
<dbReference type="Proteomes" id="UP001497382">
    <property type="component" value="Unassembled WGS sequence"/>
</dbReference>
<evidence type="ECO:0000313" key="2">
    <source>
        <dbReference type="EMBL" id="CAL1291032.1"/>
    </source>
</evidence>
<evidence type="ECO:0000256" key="1">
    <source>
        <dbReference type="SAM" id="MobiDB-lite"/>
    </source>
</evidence>
<protein>
    <submittedName>
        <fullName evidence="2">Uncharacterized protein</fullName>
    </submittedName>
</protein>
<feature type="region of interest" description="Disordered" evidence="1">
    <location>
        <begin position="95"/>
        <end position="114"/>
    </location>
</feature>
<dbReference type="EMBL" id="CAXIEN010000273">
    <property type="protein sequence ID" value="CAL1291032.1"/>
    <property type="molecule type" value="Genomic_DNA"/>
</dbReference>
<proteinExistence type="predicted"/>
<keyword evidence="3" id="KW-1185">Reference proteome</keyword>